<protein>
    <submittedName>
        <fullName evidence="2">Uncharacterized protein</fullName>
    </submittedName>
</protein>
<evidence type="ECO:0000256" key="1">
    <source>
        <dbReference type="SAM" id="Phobius"/>
    </source>
</evidence>
<accession>A0A0A9H1V4</accession>
<feature type="transmembrane region" description="Helical" evidence="1">
    <location>
        <begin position="12"/>
        <end position="34"/>
    </location>
</feature>
<evidence type="ECO:0000313" key="2">
    <source>
        <dbReference type="EMBL" id="JAE28821.1"/>
    </source>
</evidence>
<keyword evidence="1" id="KW-0812">Transmembrane</keyword>
<reference evidence="2" key="2">
    <citation type="journal article" date="2015" name="Data Brief">
        <title>Shoot transcriptome of the giant reed, Arundo donax.</title>
        <authorList>
            <person name="Barrero R.A."/>
            <person name="Guerrero F.D."/>
            <person name="Moolhuijzen P."/>
            <person name="Goolsby J.A."/>
            <person name="Tidwell J."/>
            <person name="Bellgard S.E."/>
            <person name="Bellgard M.I."/>
        </authorList>
    </citation>
    <scope>NUCLEOTIDE SEQUENCE</scope>
    <source>
        <tissue evidence="2">Shoot tissue taken approximately 20 cm above the soil surface</tissue>
    </source>
</reference>
<reference evidence="2" key="1">
    <citation type="submission" date="2014-09" db="EMBL/GenBank/DDBJ databases">
        <authorList>
            <person name="Magalhaes I.L.F."/>
            <person name="Oliveira U."/>
            <person name="Santos F.R."/>
            <person name="Vidigal T.H.D.A."/>
            <person name="Brescovit A.D."/>
            <person name="Santos A.J."/>
        </authorList>
    </citation>
    <scope>NUCLEOTIDE SEQUENCE</scope>
    <source>
        <tissue evidence="2">Shoot tissue taken approximately 20 cm above the soil surface</tissue>
    </source>
</reference>
<name>A0A0A9H1V4_ARUDO</name>
<sequence length="38" mass="4571">MQPFFSLEQYLLGYMVIASYILIFCSCISCLYSFRRTY</sequence>
<dbReference type="EMBL" id="GBRH01169075">
    <property type="protein sequence ID" value="JAE28821.1"/>
    <property type="molecule type" value="Transcribed_RNA"/>
</dbReference>
<organism evidence="2">
    <name type="scientific">Arundo donax</name>
    <name type="common">Giant reed</name>
    <name type="synonym">Donax arundinaceus</name>
    <dbReference type="NCBI Taxonomy" id="35708"/>
    <lineage>
        <taxon>Eukaryota</taxon>
        <taxon>Viridiplantae</taxon>
        <taxon>Streptophyta</taxon>
        <taxon>Embryophyta</taxon>
        <taxon>Tracheophyta</taxon>
        <taxon>Spermatophyta</taxon>
        <taxon>Magnoliopsida</taxon>
        <taxon>Liliopsida</taxon>
        <taxon>Poales</taxon>
        <taxon>Poaceae</taxon>
        <taxon>PACMAD clade</taxon>
        <taxon>Arundinoideae</taxon>
        <taxon>Arundineae</taxon>
        <taxon>Arundo</taxon>
    </lineage>
</organism>
<dbReference type="AlphaFoldDB" id="A0A0A9H1V4"/>
<keyword evidence="1" id="KW-1133">Transmembrane helix</keyword>
<keyword evidence="1" id="KW-0472">Membrane</keyword>
<proteinExistence type="predicted"/>